<keyword evidence="3" id="KW-1185">Reference proteome</keyword>
<dbReference type="AlphaFoldDB" id="A0A2G5V4J0"/>
<evidence type="ECO:0000256" key="1">
    <source>
        <dbReference type="SAM" id="MobiDB-lite"/>
    </source>
</evidence>
<comment type="caution">
    <text evidence="2">The sequence shown here is derived from an EMBL/GenBank/DDBJ whole genome shotgun (WGS) entry which is preliminary data.</text>
</comment>
<feature type="compositionally biased region" description="Basic and acidic residues" evidence="1">
    <location>
        <begin position="1"/>
        <end position="32"/>
    </location>
</feature>
<dbReference type="STRING" id="1611254.A0A2G5V4J0"/>
<reference evidence="3" key="1">
    <citation type="submission" date="2017-10" db="EMBL/GenBank/DDBJ databases">
        <title>Rapid genome shrinkage in a self-fertile nematode reveals novel sperm competition proteins.</title>
        <authorList>
            <person name="Yin D."/>
            <person name="Schwarz E.M."/>
            <person name="Thomas C.G."/>
            <person name="Felde R.L."/>
            <person name="Korf I.F."/>
            <person name="Cutter A.D."/>
            <person name="Schartner C.M."/>
            <person name="Ralston E.J."/>
            <person name="Meyer B.J."/>
            <person name="Haag E.S."/>
        </authorList>
    </citation>
    <scope>NUCLEOTIDE SEQUENCE [LARGE SCALE GENOMIC DNA]</scope>
    <source>
        <strain evidence="3">JU1422</strain>
    </source>
</reference>
<accession>A0A2G5V4J0</accession>
<protein>
    <submittedName>
        <fullName evidence="2">Uncharacterized protein</fullName>
    </submittedName>
</protein>
<gene>
    <name evidence="2" type="primary">Cnig_chr_II.g6288</name>
    <name evidence="2" type="ORF">B9Z55_006288</name>
</gene>
<proteinExistence type="predicted"/>
<sequence length="75" mass="8747">MAKKDKDSESIPSTEKVEKKEEKEKKEKEKVHQKWKAKVKKLRKSKSVASTQPEHLTCHCDQCKEREVIILQGSI</sequence>
<organism evidence="2 3">
    <name type="scientific">Caenorhabditis nigoni</name>
    <dbReference type="NCBI Taxonomy" id="1611254"/>
    <lineage>
        <taxon>Eukaryota</taxon>
        <taxon>Metazoa</taxon>
        <taxon>Ecdysozoa</taxon>
        <taxon>Nematoda</taxon>
        <taxon>Chromadorea</taxon>
        <taxon>Rhabditida</taxon>
        <taxon>Rhabditina</taxon>
        <taxon>Rhabditomorpha</taxon>
        <taxon>Rhabditoidea</taxon>
        <taxon>Rhabditidae</taxon>
        <taxon>Peloderinae</taxon>
        <taxon>Caenorhabditis</taxon>
    </lineage>
</organism>
<evidence type="ECO:0000313" key="3">
    <source>
        <dbReference type="Proteomes" id="UP000230233"/>
    </source>
</evidence>
<feature type="compositionally biased region" description="Basic residues" evidence="1">
    <location>
        <begin position="33"/>
        <end position="46"/>
    </location>
</feature>
<name>A0A2G5V4J0_9PELO</name>
<dbReference type="Proteomes" id="UP000230233">
    <property type="component" value="Chromosome II"/>
</dbReference>
<evidence type="ECO:0000313" key="2">
    <source>
        <dbReference type="EMBL" id="PIC46677.1"/>
    </source>
</evidence>
<feature type="region of interest" description="Disordered" evidence="1">
    <location>
        <begin position="1"/>
        <end position="51"/>
    </location>
</feature>
<dbReference type="EMBL" id="PDUG01000002">
    <property type="protein sequence ID" value="PIC46677.1"/>
    <property type="molecule type" value="Genomic_DNA"/>
</dbReference>